<dbReference type="RefSeq" id="WP_243405359.1">
    <property type="nucleotide sequence ID" value="NZ_PUGF01000006.1"/>
</dbReference>
<dbReference type="SUPFAM" id="SSF48179">
    <property type="entry name" value="6-phosphogluconate dehydrogenase C-terminal domain-like"/>
    <property type="match status" value="1"/>
</dbReference>
<dbReference type="InterPro" id="IPR019665">
    <property type="entry name" value="OxRdtase/DH_put_Rossmann_dom"/>
</dbReference>
<dbReference type="Gene3D" id="1.10.1040.20">
    <property type="entry name" value="ProC-like, C-terminal domain"/>
    <property type="match status" value="1"/>
</dbReference>
<dbReference type="EMBL" id="PUGF01000006">
    <property type="protein sequence ID" value="PRC93738.1"/>
    <property type="molecule type" value="Genomic_DNA"/>
</dbReference>
<dbReference type="Proteomes" id="UP000237839">
    <property type="component" value="Unassembled WGS sequence"/>
</dbReference>
<dbReference type="InterPro" id="IPR036291">
    <property type="entry name" value="NAD(P)-bd_dom_sf"/>
</dbReference>
<proteinExistence type="predicted"/>
<reference evidence="3 4" key="1">
    <citation type="submission" date="2018-02" db="EMBL/GenBank/DDBJ databases">
        <title>Solimicrobium silvestre gen. nov., sp. nov., isolated from alpine forest soil.</title>
        <authorList>
            <person name="Margesin R."/>
            <person name="Albuquerque L."/>
            <person name="Zhang D.-C."/>
            <person name="Froufe H.J.C."/>
            <person name="Severino R."/>
            <person name="Roxo I."/>
            <person name="Egas C."/>
            <person name="Da Costa M.S."/>
        </authorList>
    </citation>
    <scope>NUCLEOTIDE SEQUENCE [LARGE SCALE GENOMIC DNA]</scope>
    <source>
        <strain evidence="3 4">S20-91</strain>
    </source>
</reference>
<dbReference type="AlphaFoldDB" id="A0A2S9H197"/>
<evidence type="ECO:0000313" key="3">
    <source>
        <dbReference type="EMBL" id="PRC93738.1"/>
    </source>
</evidence>
<name>A0A2S9H197_9BURK</name>
<dbReference type="Pfam" id="PF10727">
    <property type="entry name" value="Rossmann-like"/>
    <property type="match status" value="1"/>
</dbReference>
<dbReference type="Pfam" id="PF10728">
    <property type="entry name" value="DUF2520"/>
    <property type="match status" value="1"/>
</dbReference>
<dbReference type="InterPro" id="IPR037108">
    <property type="entry name" value="TM1727-like_C_sf"/>
</dbReference>
<comment type="caution">
    <text evidence="3">The sequence shown here is derived from an EMBL/GenBank/DDBJ whole genome shotgun (WGS) entry which is preliminary data.</text>
</comment>
<gene>
    <name evidence="3" type="ORF">S2091_1739</name>
</gene>
<evidence type="ECO:0008006" key="5">
    <source>
        <dbReference type="Google" id="ProtNLM"/>
    </source>
</evidence>
<evidence type="ECO:0000313" key="4">
    <source>
        <dbReference type="Proteomes" id="UP000237839"/>
    </source>
</evidence>
<dbReference type="Gene3D" id="3.40.50.720">
    <property type="entry name" value="NAD(P)-binding Rossmann-like Domain"/>
    <property type="match status" value="1"/>
</dbReference>
<dbReference type="SUPFAM" id="SSF51735">
    <property type="entry name" value="NAD(P)-binding Rossmann-fold domains"/>
    <property type="match status" value="1"/>
</dbReference>
<dbReference type="InterPro" id="IPR008927">
    <property type="entry name" value="6-PGluconate_DH-like_C_sf"/>
</dbReference>
<evidence type="ECO:0000259" key="1">
    <source>
        <dbReference type="Pfam" id="PF10727"/>
    </source>
</evidence>
<evidence type="ECO:0000259" key="2">
    <source>
        <dbReference type="Pfam" id="PF10728"/>
    </source>
</evidence>
<feature type="domain" description="Putative oxidoreductase/dehydrogenase Rossmann-like" evidence="1">
    <location>
        <begin position="5"/>
        <end position="101"/>
    </location>
</feature>
<feature type="domain" description="DUF2520" evidence="2">
    <location>
        <begin position="134"/>
        <end position="262"/>
    </location>
</feature>
<protein>
    <recommendedName>
        <fullName evidence="5">DUF2520 domain-containing protein</fullName>
    </recommendedName>
</protein>
<organism evidence="3 4">
    <name type="scientific">Solimicrobium silvestre</name>
    <dbReference type="NCBI Taxonomy" id="2099400"/>
    <lineage>
        <taxon>Bacteria</taxon>
        <taxon>Pseudomonadati</taxon>
        <taxon>Pseudomonadota</taxon>
        <taxon>Betaproteobacteria</taxon>
        <taxon>Burkholderiales</taxon>
        <taxon>Oxalobacteraceae</taxon>
        <taxon>Solimicrobium</taxon>
    </lineage>
</organism>
<accession>A0A2S9H197</accession>
<sequence length="270" mass="28962">MKPTLSIIGAGKVGRVLGQQFFKHHIFTLHDVLNRSLSSSLAACKFMGAGNAISEFSELRQADVYMLAVSDDQIKSCSQQLQQLGLINPDTLVFHCSGALCASELGMTNGAASLHPIRSFADPTTVAAQFTDTICSVEGNANAAQILTTALEKMGAQVVHLEPEGKALYHAAAVFASNYLVTLMDAALTTFQAAGIPLKMAQHMTEPLARETLENVFRLGAKNALTGPIARGDFLTVKRHHDALNSTNPDNAELYMALAESTKQMKDRDA</sequence>
<keyword evidence="4" id="KW-1185">Reference proteome</keyword>
<dbReference type="PANTHER" id="PTHR40459">
    <property type="entry name" value="CONSERVED HYPOTHETICAL ALANINE AND LEUCINE RICH PROTEIN"/>
    <property type="match status" value="1"/>
</dbReference>
<dbReference type="InterPro" id="IPR018931">
    <property type="entry name" value="DUF2520"/>
</dbReference>
<dbReference type="PANTHER" id="PTHR40459:SF1">
    <property type="entry name" value="CONSERVED HYPOTHETICAL ALANINE AND LEUCINE RICH PROTEIN"/>
    <property type="match status" value="1"/>
</dbReference>